<accession>A0A1M6KW44</accession>
<evidence type="ECO:0000313" key="4">
    <source>
        <dbReference type="EMBL" id="SHJ63187.1"/>
    </source>
</evidence>
<sequence length="297" mass="35418">MKLVRNRHTGRFVLMNNIRDERRSDFSRECSEECPFCPGRKEMIEYCRYEEVIDGKWVVRSIDNKYPALICDEERHNSGEIDYGKHEVMIETPNHFKSFFKFDEEEFKYILKMYKSRFIDLENEKMARSVIIYKNHLKSAGASKLHSHSQILSMSFIPPELEREIEMARKGVFTREVNIILESENFISFIPMDSYLSGEIMIKNKKNSRFNTISMDEIEELSVVLKDIFKKIFNVYGEIPFNVYLHSLPEEVDLEDYRWHLHIVPRKGRFGGFEFGTGLYINSLDIKKMYEKFMIEE</sequence>
<dbReference type="SUPFAM" id="SSF54197">
    <property type="entry name" value="HIT-like"/>
    <property type="match status" value="2"/>
</dbReference>
<dbReference type="OrthoDB" id="9769064at2"/>
<dbReference type="InterPro" id="IPR032576">
    <property type="entry name" value="DUF4921"/>
</dbReference>
<dbReference type="InterPro" id="IPR053177">
    <property type="entry name" value="ADP-glucose_phosphorylase"/>
</dbReference>
<dbReference type="Pfam" id="PF16268">
    <property type="entry name" value="DUF4921"/>
    <property type="match status" value="1"/>
</dbReference>
<dbReference type="PANTHER" id="PTHR42763">
    <property type="entry name" value="ADP-GLUCOSE PHOSPHORYLASE"/>
    <property type="match status" value="1"/>
</dbReference>
<name>A0A1M6KW44_9FIRM</name>
<keyword evidence="2" id="KW-0862">Zinc</keyword>
<keyword evidence="5" id="KW-1185">Reference proteome</keyword>
<dbReference type="GO" id="GO:0008270">
    <property type="term" value="F:zinc ion binding"/>
    <property type="evidence" value="ECO:0007669"/>
    <property type="project" value="InterPro"/>
</dbReference>
<evidence type="ECO:0000256" key="2">
    <source>
        <dbReference type="PIRSR" id="PIRSR000808-3"/>
    </source>
</evidence>
<dbReference type="STRING" id="1121476.SAMN02745751_03005"/>
<evidence type="ECO:0000256" key="1">
    <source>
        <dbReference type="PIRSR" id="PIRSR000808-1"/>
    </source>
</evidence>
<dbReference type="PIRSF" id="PIRSF000808">
    <property type="entry name" value="GalT"/>
    <property type="match status" value="1"/>
</dbReference>
<dbReference type="Proteomes" id="UP000184052">
    <property type="component" value="Unassembled WGS sequence"/>
</dbReference>
<feature type="binding site" evidence="2">
    <location>
        <position position="37"/>
    </location>
    <ligand>
        <name>Zn(2+)</name>
        <dbReference type="ChEBI" id="CHEBI:29105"/>
    </ligand>
</feature>
<dbReference type="GO" id="GO:0006012">
    <property type="term" value="P:galactose metabolic process"/>
    <property type="evidence" value="ECO:0007669"/>
    <property type="project" value="InterPro"/>
</dbReference>
<dbReference type="InterPro" id="IPR001937">
    <property type="entry name" value="GalP_UDPtransf1"/>
</dbReference>
<keyword evidence="4" id="KW-0548">Nucleotidyltransferase</keyword>
<keyword evidence="2" id="KW-0479">Metal-binding</keyword>
<feature type="binding site" evidence="2">
    <location>
        <position position="34"/>
    </location>
    <ligand>
        <name>Zn(2+)</name>
        <dbReference type="ChEBI" id="CHEBI:29105"/>
    </ligand>
</feature>
<dbReference type="PANTHER" id="PTHR42763:SF2">
    <property type="entry name" value="ADP-GLUCOSE PHOSPHORYLASE"/>
    <property type="match status" value="1"/>
</dbReference>
<evidence type="ECO:0000313" key="5">
    <source>
        <dbReference type="Proteomes" id="UP000184052"/>
    </source>
</evidence>
<comment type="cofactor">
    <cofactor evidence="2">
        <name>Zn(2+)</name>
        <dbReference type="ChEBI" id="CHEBI:29105"/>
    </cofactor>
    <text evidence="2">Binds 1 zinc ion per subunit.</text>
</comment>
<dbReference type="AlphaFoldDB" id="A0A1M6KW44"/>
<feature type="binding site" evidence="2">
    <location>
        <position position="146"/>
    </location>
    <ligand>
        <name>Zn(2+)</name>
        <dbReference type="ChEBI" id="CHEBI:29105"/>
    </ligand>
</feature>
<dbReference type="GO" id="GO:0008108">
    <property type="term" value="F:UDP-glucose:hexose-1-phosphate uridylyltransferase activity"/>
    <property type="evidence" value="ECO:0007669"/>
    <property type="project" value="InterPro"/>
</dbReference>
<gene>
    <name evidence="4" type="ORF">SAMN02745751_03005</name>
</gene>
<dbReference type="InterPro" id="IPR036265">
    <property type="entry name" value="HIT-like_sf"/>
</dbReference>
<keyword evidence="4" id="KW-0808">Transferase</keyword>
<feature type="binding site" evidence="2">
    <location>
        <position position="95"/>
    </location>
    <ligand>
        <name>Zn(2+)</name>
        <dbReference type="ChEBI" id="CHEBI:29105"/>
    </ligand>
</feature>
<protein>
    <submittedName>
        <fullName evidence="4">UDPglucose--hexose-1-phosphate uridylyltransferase</fullName>
    </submittedName>
</protein>
<dbReference type="Gene3D" id="3.30.428.10">
    <property type="entry name" value="HIT-like"/>
    <property type="match status" value="2"/>
</dbReference>
<dbReference type="EMBL" id="FQZL01000028">
    <property type="protein sequence ID" value="SHJ63187.1"/>
    <property type="molecule type" value="Genomic_DNA"/>
</dbReference>
<dbReference type="RefSeq" id="WP_073050386.1">
    <property type="nucleotide sequence ID" value="NZ_FQZL01000028.1"/>
</dbReference>
<feature type="domain" description="DUF4921" evidence="3">
    <location>
        <begin position="122"/>
        <end position="293"/>
    </location>
</feature>
<feature type="active site" description="Tele-UMP-histidine intermediate" evidence="1">
    <location>
        <position position="148"/>
    </location>
</feature>
<evidence type="ECO:0000259" key="3">
    <source>
        <dbReference type="Pfam" id="PF16268"/>
    </source>
</evidence>
<reference evidence="4 5" key="1">
    <citation type="submission" date="2016-11" db="EMBL/GenBank/DDBJ databases">
        <authorList>
            <person name="Jaros S."/>
            <person name="Januszkiewicz K."/>
            <person name="Wedrychowicz H."/>
        </authorList>
    </citation>
    <scope>NUCLEOTIDE SEQUENCE [LARGE SCALE GENOMIC DNA]</scope>
    <source>
        <strain evidence="4 5">DSM 17477</strain>
    </source>
</reference>
<organism evidence="4 5">
    <name type="scientific">Dethiosulfatibacter aminovorans DSM 17477</name>
    <dbReference type="NCBI Taxonomy" id="1121476"/>
    <lineage>
        <taxon>Bacteria</taxon>
        <taxon>Bacillati</taxon>
        <taxon>Bacillota</taxon>
        <taxon>Tissierellia</taxon>
        <taxon>Dethiosulfatibacter</taxon>
    </lineage>
</organism>
<proteinExistence type="predicted"/>